<reference evidence="7" key="1">
    <citation type="submission" date="2021-09" db="EMBL/GenBank/DDBJ databases">
        <authorList>
            <person name="Wu T."/>
            <person name="Guo S.Z."/>
        </authorList>
    </citation>
    <scope>NUCLEOTIDE SEQUENCE</scope>
    <source>
        <strain evidence="7">RSS-23</strain>
    </source>
</reference>
<keyword evidence="5" id="KW-0902">Two-component regulatory system</keyword>
<keyword evidence="3" id="KW-0808">Transferase</keyword>
<dbReference type="Pfam" id="PF00512">
    <property type="entry name" value="HisKA"/>
    <property type="match status" value="1"/>
</dbReference>
<evidence type="ECO:0000313" key="8">
    <source>
        <dbReference type="Proteomes" id="UP001430290"/>
    </source>
</evidence>
<evidence type="ECO:0000256" key="2">
    <source>
        <dbReference type="ARBA" id="ARBA00012438"/>
    </source>
</evidence>
<dbReference type="InterPro" id="IPR003594">
    <property type="entry name" value="HATPase_dom"/>
</dbReference>
<proteinExistence type="predicted"/>
<feature type="domain" description="Histidine kinase" evidence="6">
    <location>
        <begin position="29"/>
        <end position="235"/>
    </location>
</feature>
<dbReference type="SMART" id="SM00388">
    <property type="entry name" value="HisKA"/>
    <property type="match status" value="1"/>
</dbReference>
<dbReference type="RefSeq" id="WP_223627923.1">
    <property type="nucleotide sequence ID" value="NZ_JAIQDJ010000002.1"/>
</dbReference>
<evidence type="ECO:0000313" key="7">
    <source>
        <dbReference type="EMBL" id="MBZ4185909.1"/>
    </source>
</evidence>
<dbReference type="PANTHER" id="PTHR43711:SF1">
    <property type="entry name" value="HISTIDINE KINASE 1"/>
    <property type="match status" value="1"/>
</dbReference>
<dbReference type="PANTHER" id="PTHR43711">
    <property type="entry name" value="TWO-COMPONENT HISTIDINE KINASE"/>
    <property type="match status" value="1"/>
</dbReference>
<accession>A0ABS7TDH1</accession>
<sequence>MAIPEQHIVATSASQDAVSAVREHEFTHAASHELRTPLTVIRVASDLLAHDHGLSCSSRRSLERIQAAVGDMEAILDALLLLARAEDCALVYVDFPVREVVQQELERVRPALQAKGLNLQWVEEATPSVHAPPRVLQVILGNLLANAVRFTDLGEVRVRVCADRVLVEDTGIGMDAQALAQAHAAFFCARAGVAGGPGLGLSVAHRLAVRCGWSIRLESTLGCGTRASIVFAPSVLA</sequence>
<gene>
    <name evidence="7" type="ORF">K7B09_06145</name>
</gene>
<name>A0ABS7TDH1_9GAMM</name>
<keyword evidence="8" id="KW-1185">Reference proteome</keyword>
<dbReference type="InterPro" id="IPR036890">
    <property type="entry name" value="HATPase_C_sf"/>
</dbReference>
<comment type="caution">
    <text evidence="7">The sequence shown here is derived from an EMBL/GenBank/DDBJ whole genome shotgun (WGS) entry which is preliminary data.</text>
</comment>
<protein>
    <recommendedName>
        <fullName evidence="2">histidine kinase</fullName>
        <ecNumber evidence="2">2.7.13.3</ecNumber>
    </recommendedName>
</protein>
<dbReference type="Proteomes" id="UP001430290">
    <property type="component" value="Unassembled WGS sequence"/>
</dbReference>
<dbReference type="EMBL" id="JAIQDJ010000002">
    <property type="protein sequence ID" value="MBZ4185909.1"/>
    <property type="molecule type" value="Genomic_DNA"/>
</dbReference>
<dbReference type="SMART" id="SM00387">
    <property type="entry name" value="HATPase_c"/>
    <property type="match status" value="1"/>
</dbReference>
<dbReference type="Pfam" id="PF02518">
    <property type="entry name" value="HATPase_c"/>
    <property type="match status" value="1"/>
</dbReference>
<dbReference type="InterPro" id="IPR005467">
    <property type="entry name" value="His_kinase_dom"/>
</dbReference>
<dbReference type="EC" id="2.7.13.3" evidence="2"/>
<dbReference type="Gene3D" id="3.30.565.10">
    <property type="entry name" value="Histidine kinase-like ATPase, C-terminal domain"/>
    <property type="match status" value="1"/>
</dbReference>
<dbReference type="CDD" id="cd00082">
    <property type="entry name" value="HisKA"/>
    <property type="match status" value="1"/>
</dbReference>
<evidence type="ECO:0000259" key="6">
    <source>
        <dbReference type="PROSITE" id="PS50109"/>
    </source>
</evidence>
<dbReference type="InterPro" id="IPR003661">
    <property type="entry name" value="HisK_dim/P_dom"/>
</dbReference>
<evidence type="ECO:0000256" key="5">
    <source>
        <dbReference type="ARBA" id="ARBA00023012"/>
    </source>
</evidence>
<dbReference type="PROSITE" id="PS50109">
    <property type="entry name" value="HIS_KIN"/>
    <property type="match status" value="1"/>
</dbReference>
<organism evidence="7 8">
    <name type="scientific">Thermomonas beijingensis</name>
    <dbReference type="NCBI Taxonomy" id="2872701"/>
    <lineage>
        <taxon>Bacteria</taxon>
        <taxon>Pseudomonadati</taxon>
        <taxon>Pseudomonadota</taxon>
        <taxon>Gammaproteobacteria</taxon>
        <taxon>Lysobacterales</taxon>
        <taxon>Lysobacteraceae</taxon>
        <taxon>Thermomonas</taxon>
    </lineage>
</organism>
<evidence type="ECO:0000256" key="1">
    <source>
        <dbReference type="ARBA" id="ARBA00000085"/>
    </source>
</evidence>
<dbReference type="Gene3D" id="1.10.287.130">
    <property type="match status" value="1"/>
</dbReference>
<evidence type="ECO:0000256" key="4">
    <source>
        <dbReference type="ARBA" id="ARBA00022777"/>
    </source>
</evidence>
<evidence type="ECO:0000256" key="3">
    <source>
        <dbReference type="ARBA" id="ARBA00022679"/>
    </source>
</evidence>
<comment type="catalytic activity">
    <reaction evidence="1">
        <text>ATP + protein L-histidine = ADP + protein N-phospho-L-histidine.</text>
        <dbReference type="EC" id="2.7.13.3"/>
    </reaction>
</comment>
<dbReference type="GO" id="GO:0016301">
    <property type="term" value="F:kinase activity"/>
    <property type="evidence" value="ECO:0007669"/>
    <property type="project" value="UniProtKB-KW"/>
</dbReference>
<dbReference type="SUPFAM" id="SSF47384">
    <property type="entry name" value="Homodimeric domain of signal transducing histidine kinase"/>
    <property type="match status" value="1"/>
</dbReference>
<dbReference type="InterPro" id="IPR050736">
    <property type="entry name" value="Sensor_HK_Regulatory"/>
</dbReference>
<dbReference type="SUPFAM" id="SSF55874">
    <property type="entry name" value="ATPase domain of HSP90 chaperone/DNA topoisomerase II/histidine kinase"/>
    <property type="match status" value="1"/>
</dbReference>
<keyword evidence="4 7" id="KW-0418">Kinase</keyword>
<dbReference type="InterPro" id="IPR036097">
    <property type="entry name" value="HisK_dim/P_sf"/>
</dbReference>